<evidence type="ECO:0000256" key="1">
    <source>
        <dbReference type="SAM" id="MobiDB-lite"/>
    </source>
</evidence>
<evidence type="ECO:0000313" key="2">
    <source>
        <dbReference type="EMBL" id="KPM07975.1"/>
    </source>
</evidence>
<feature type="region of interest" description="Disordered" evidence="1">
    <location>
        <begin position="15"/>
        <end position="68"/>
    </location>
</feature>
<protein>
    <submittedName>
        <fullName evidence="2">Uncharacterized protein</fullName>
    </submittedName>
</protein>
<proteinExistence type="predicted"/>
<reference evidence="2 3" key="1">
    <citation type="journal article" date="2015" name="Parasit. Vectors">
        <title>Draft genome of the scabies mite.</title>
        <authorList>
            <person name="Rider S.D.Jr."/>
            <person name="Morgan M.S."/>
            <person name="Arlian L.G."/>
        </authorList>
    </citation>
    <scope>NUCLEOTIDE SEQUENCE [LARGE SCALE GENOMIC DNA]</scope>
    <source>
        <strain evidence="2">Arlian Lab</strain>
    </source>
</reference>
<dbReference type="EMBL" id="JXLN01012079">
    <property type="protein sequence ID" value="KPM07975.1"/>
    <property type="molecule type" value="Genomic_DNA"/>
</dbReference>
<feature type="compositionally biased region" description="Basic and acidic residues" evidence="1">
    <location>
        <begin position="36"/>
        <end position="48"/>
    </location>
</feature>
<dbReference type="Proteomes" id="UP000616769">
    <property type="component" value="Unassembled WGS sequence"/>
</dbReference>
<gene>
    <name evidence="2" type="ORF">QR98_0064880</name>
</gene>
<dbReference type="AlphaFoldDB" id="A0A132ABM7"/>
<name>A0A132ABM7_SARSC</name>
<comment type="caution">
    <text evidence="2">The sequence shown here is derived from an EMBL/GenBank/DDBJ whole genome shotgun (WGS) entry which is preliminary data.</text>
</comment>
<evidence type="ECO:0000313" key="3">
    <source>
        <dbReference type="Proteomes" id="UP000616769"/>
    </source>
</evidence>
<organism evidence="2 3">
    <name type="scientific">Sarcoptes scabiei</name>
    <name type="common">Itch mite</name>
    <name type="synonym">Acarus scabiei</name>
    <dbReference type="NCBI Taxonomy" id="52283"/>
    <lineage>
        <taxon>Eukaryota</taxon>
        <taxon>Metazoa</taxon>
        <taxon>Ecdysozoa</taxon>
        <taxon>Arthropoda</taxon>
        <taxon>Chelicerata</taxon>
        <taxon>Arachnida</taxon>
        <taxon>Acari</taxon>
        <taxon>Acariformes</taxon>
        <taxon>Sarcoptiformes</taxon>
        <taxon>Astigmata</taxon>
        <taxon>Psoroptidia</taxon>
        <taxon>Sarcoptoidea</taxon>
        <taxon>Sarcoptidae</taxon>
        <taxon>Sarcoptinae</taxon>
        <taxon>Sarcoptes</taxon>
    </lineage>
</organism>
<dbReference type="VEuPathDB" id="VectorBase:SSCA002906"/>
<feature type="compositionally biased region" description="Polar residues" evidence="1">
    <location>
        <begin position="18"/>
        <end position="34"/>
    </location>
</feature>
<sequence>MQKYFNLNQSIDMKIRGHSSSSKSTHQYLSQNDSSDQDHYYHTMERSEIAPSRHLGSSTSDLYEESRLMQHQYEEPQYLINSSFNHRNESILTSRSQSSNPHHYQQYQDQVGPTTTIITPSKLFAKTLSSCNS</sequence>
<accession>A0A132ABM7</accession>